<gene>
    <name evidence="2" type="ORF">CONLIGDRAFT_677274</name>
</gene>
<sequence length="124" mass="13599">MKSIIFAALALASSAAASWGSVEFCVNSPDDNPGYNCATYTFNDNGCFELPQTDGSWHHPNLRGRTHYVAPSSGILCYAYFDIGCTGWNYAVNVSSQHRFEHTISSVTCRLWTTRDDTSNSNTG</sequence>
<accession>A0A1J7JVR9</accession>
<evidence type="ECO:0000313" key="2">
    <source>
        <dbReference type="EMBL" id="OIW33492.1"/>
    </source>
</evidence>
<dbReference type="InParanoid" id="A0A1J7JVR9"/>
<name>A0A1J7JVR9_9PEZI</name>
<evidence type="ECO:0008006" key="4">
    <source>
        <dbReference type="Google" id="ProtNLM"/>
    </source>
</evidence>
<evidence type="ECO:0000313" key="3">
    <source>
        <dbReference type="Proteomes" id="UP000182658"/>
    </source>
</evidence>
<proteinExistence type="predicted"/>
<organism evidence="2 3">
    <name type="scientific">Coniochaeta ligniaria NRRL 30616</name>
    <dbReference type="NCBI Taxonomy" id="1408157"/>
    <lineage>
        <taxon>Eukaryota</taxon>
        <taxon>Fungi</taxon>
        <taxon>Dikarya</taxon>
        <taxon>Ascomycota</taxon>
        <taxon>Pezizomycotina</taxon>
        <taxon>Sordariomycetes</taxon>
        <taxon>Sordariomycetidae</taxon>
        <taxon>Coniochaetales</taxon>
        <taxon>Coniochaetaceae</taxon>
        <taxon>Coniochaeta</taxon>
    </lineage>
</organism>
<dbReference type="EMBL" id="KV875094">
    <property type="protein sequence ID" value="OIW33492.1"/>
    <property type="molecule type" value="Genomic_DNA"/>
</dbReference>
<dbReference type="Proteomes" id="UP000182658">
    <property type="component" value="Unassembled WGS sequence"/>
</dbReference>
<feature type="signal peptide" evidence="1">
    <location>
        <begin position="1"/>
        <end position="20"/>
    </location>
</feature>
<dbReference type="AlphaFoldDB" id="A0A1J7JVR9"/>
<dbReference type="OrthoDB" id="5226698at2759"/>
<feature type="chain" id="PRO_5012904989" description="Small secreted protein" evidence="1">
    <location>
        <begin position="21"/>
        <end position="124"/>
    </location>
</feature>
<keyword evidence="1" id="KW-0732">Signal</keyword>
<evidence type="ECO:0000256" key="1">
    <source>
        <dbReference type="SAM" id="SignalP"/>
    </source>
</evidence>
<reference evidence="2 3" key="1">
    <citation type="submission" date="2016-10" db="EMBL/GenBank/DDBJ databases">
        <title>Draft genome sequence of Coniochaeta ligniaria NRRL30616, a lignocellulolytic fungus for bioabatement of inhibitors in plant biomass hydrolysates.</title>
        <authorList>
            <consortium name="DOE Joint Genome Institute"/>
            <person name="Jimenez D.J."/>
            <person name="Hector R.E."/>
            <person name="Riley R."/>
            <person name="Sun H."/>
            <person name="Grigoriev I.V."/>
            <person name="Van Elsas J.D."/>
            <person name="Nichols N.N."/>
        </authorList>
    </citation>
    <scope>NUCLEOTIDE SEQUENCE [LARGE SCALE GENOMIC DNA]</scope>
    <source>
        <strain evidence="2 3">NRRL 30616</strain>
    </source>
</reference>
<keyword evidence="3" id="KW-1185">Reference proteome</keyword>
<protein>
    <recommendedName>
        <fullName evidence="4">Small secreted protein</fullName>
    </recommendedName>
</protein>